<dbReference type="PROSITE" id="PS51186">
    <property type="entry name" value="GNAT"/>
    <property type="match status" value="1"/>
</dbReference>
<gene>
    <name evidence="2" type="primary">yafP</name>
    <name evidence="2" type="ORF">GJW-30_1_03685</name>
</gene>
<keyword evidence="2" id="KW-0012">Acyltransferase</keyword>
<evidence type="ECO:0000259" key="1">
    <source>
        <dbReference type="PROSITE" id="PS51186"/>
    </source>
</evidence>
<protein>
    <submittedName>
        <fullName evidence="2">Putative N-acetyltransferase YafP</fullName>
        <ecNumber evidence="2">2.3.1.-</ecNumber>
    </submittedName>
</protein>
<dbReference type="SUPFAM" id="SSF55729">
    <property type="entry name" value="Acyl-CoA N-acyltransferases (Nat)"/>
    <property type="match status" value="1"/>
</dbReference>
<dbReference type="KEGG" id="vgo:GJW-30_1_03685"/>
<dbReference type="GO" id="GO:0016747">
    <property type="term" value="F:acyltransferase activity, transferring groups other than amino-acyl groups"/>
    <property type="evidence" value="ECO:0007669"/>
    <property type="project" value="InterPro"/>
</dbReference>
<organism evidence="2 3">
    <name type="scientific">Variibacter gotjawalensis</name>
    <dbReference type="NCBI Taxonomy" id="1333996"/>
    <lineage>
        <taxon>Bacteria</taxon>
        <taxon>Pseudomonadati</taxon>
        <taxon>Pseudomonadota</taxon>
        <taxon>Alphaproteobacteria</taxon>
        <taxon>Hyphomicrobiales</taxon>
        <taxon>Nitrobacteraceae</taxon>
        <taxon>Variibacter</taxon>
    </lineage>
</organism>
<dbReference type="PANTHER" id="PTHR43451:SF1">
    <property type="entry name" value="ACETYLTRANSFERASE"/>
    <property type="match status" value="1"/>
</dbReference>
<evidence type="ECO:0000313" key="3">
    <source>
        <dbReference type="Proteomes" id="UP000236884"/>
    </source>
</evidence>
<dbReference type="PANTHER" id="PTHR43451">
    <property type="entry name" value="ACETYLTRANSFERASE (GNAT) FAMILY PROTEIN"/>
    <property type="match status" value="1"/>
</dbReference>
<keyword evidence="3" id="KW-1185">Reference proteome</keyword>
<dbReference type="InterPro" id="IPR016181">
    <property type="entry name" value="Acyl_CoA_acyltransferase"/>
</dbReference>
<dbReference type="RefSeq" id="WP_096357867.1">
    <property type="nucleotide sequence ID" value="NZ_AP014946.1"/>
</dbReference>
<reference evidence="2 3" key="1">
    <citation type="submission" date="2015-08" db="EMBL/GenBank/DDBJ databases">
        <title>Investigation of the bacterial diversity of lava forest soil.</title>
        <authorList>
            <person name="Lee J.S."/>
        </authorList>
    </citation>
    <scope>NUCLEOTIDE SEQUENCE [LARGE SCALE GENOMIC DNA]</scope>
    <source>
        <strain evidence="2 3">GJW-30</strain>
    </source>
</reference>
<accession>A0A0S3PYW5</accession>
<dbReference type="AlphaFoldDB" id="A0A0S3PYW5"/>
<dbReference type="Gene3D" id="3.40.630.30">
    <property type="match status" value="1"/>
</dbReference>
<dbReference type="Pfam" id="PF13673">
    <property type="entry name" value="Acetyltransf_10"/>
    <property type="match status" value="1"/>
</dbReference>
<sequence length="170" mass="18250">MSAQAFPKPALRPMLPDDVPVLAQIFADSIEVLAEDDYGEEQRAAWAARADDIKAFAEKLTSQLTLIATLAGAPVGFVSLKGADHLDMLFVHPEAALQGVATTLVDAIEKIAGARGATKITVDASDTARLLFDKRGYRAESRNSVEINGEWLANTTMVKTLQAEPRGTLQ</sequence>
<proteinExistence type="predicted"/>
<dbReference type="InterPro" id="IPR000182">
    <property type="entry name" value="GNAT_dom"/>
</dbReference>
<dbReference type="Proteomes" id="UP000236884">
    <property type="component" value="Chromosome"/>
</dbReference>
<dbReference type="EC" id="2.3.1.-" evidence="2"/>
<evidence type="ECO:0000313" key="2">
    <source>
        <dbReference type="EMBL" id="BAT61129.1"/>
    </source>
</evidence>
<dbReference type="CDD" id="cd04301">
    <property type="entry name" value="NAT_SF"/>
    <property type="match status" value="1"/>
</dbReference>
<dbReference type="OrthoDB" id="9789081at2"/>
<name>A0A0S3PYW5_9BRAD</name>
<feature type="domain" description="N-acetyltransferase" evidence="1">
    <location>
        <begin position="9"/>
        <end position="162"/>
    </location>
</feature>
<keyword evidence="2" id="KW-0808">Transferase</keyword>
<dbReference type="InterPro" id="IPR052564">
    <property type="entry name" value="N-acetyltrans/Recomb-assoc"/>
</dbReference>
<dbReference type="EMBL" id="AP014946">
    <property type="protein sequence ID" value="BAT61129.1"/>
    <property type="molecule type" value="Genomic_DNA"/>
</dbReference>